<comment type="caution">
    <text evidence="3">The sequence shown here is derived from an EMBL/GenBank/DDBJ whole genome shotgun (WGS) entry which is preliminary data.</text>
</comment>
<protein>
    <submittedName>
        <fullName evidence="3">HVA22-like protein, putative</fullName>
    </submittedName>
</protein>
<evidence type="ECO:0000313" key="4">
    <source>
        <dbReference type="Proteomes" id="UP000220797"/>
    </source>
</evidence>
<dbReference type="RefSeq" id="XP_028526764.1">
    <property type="nucleotide sequence ID" value="XM_028675209.1"/>
</dbReference>
<keyword evidence="2" id="KW-0812">Transmembrane</keyword>
<dbReference type="PANTHER" id="PTHR12300:SF117">
    <property type="entry name" value="LP05237P-RELATED"/>
    <property type="match status" value="1"/>
</dbReference>
<keyword evidence="4" id="KW-1185">Reference proteome</keyword>
<keyword evidence="2" id="KW-1133">Transmembrane helix</keyword>
<organism evidence="3 4">
    <name type="scientific">Plasmodium gallinaceum</name>
    <dbReference type="NCBI Taxonomy" id="5849"/>
    <lineage>
        <taxon>Eukaryota</taxon>
        <taxon>Sar</taxon>
        <taxon>Alveolata</taxon>
        <taxon>Apicomplexa</taxon>
        <taxon>Aconoidasida</taxon>
        <taxon>Haemosporida</taxon>
        <taxon>Plasmodiidae</taxon>
        <taxon>Plasmodium</taxon>
        <taxon>Plasmodium (Haemamoeba)</taxon>
    </lineage>
</organism>
<evidence type="ECO:0000256" key="1">
    <source>
        <dbReference type="RuleBase" id="RU362006"/>
    </source>
</evidence>
<dbReference type="GO" id="GO:0016020">
    <property type="term" value="C:membrane"/>
    <property type="evidence" value="ECO:0007669"/>
    <property type="project" value="UniProtKB-SubCell"/>
</dbReference>
<keyword evidence="2" id="KW-0472">Membrane</keyword>
<accession>A0A1J1GN96</accession>
<comment type="similarity">
    <text evidence="1">Belongs to the DP1 family.</text>
</comment>
<dbReference type="Pfam" id="PF03134">
    <property type="entry name" value="TB2_DP1_HVA22"/>
    <property type="match status" value="1"/>
</dbReference>
<dbReference type="PANTHER" id="PTHR12300">
    <property type="entry name" value="HVA22-LIKE PROTEINS"/>
    <property type="match status" value="1"/>
</dbReference>
<dbReference type="AlphaFoldDB" id="A0A1J1GN96"/>
<name>A0A1J1GN96_PLAGA</name>
<dbReference type="OrthoDB" id="10009287at2759"/>
<sequence length="155" mass="18767">MGLYIIPKKIIHLINIIVCIICPAIKTHNLLLLKKEKINEENLQYIHFLTYWILYSFYSYMESVLIIHFMNYIPFYYEIKLILFFWLYSDTFQGAGYLYFKFIEKNYIILDKKISDLIENKLNKNITSFFNFDKSNNNIHNKIKTTVSKKDLYSE</sequence>
<feature type="transmembrane region" description="Helical" evidence="2">
    <location>
        <begin position="45"/>
        <end position="69"/>
    </location>
</feature>
<gene>
    <name evidence="3" type="ORF">PGAL8A_00165200</name>
</gene>
<dbReference type="Proteomes" id="UP000220797">
    <property type="component" value="Unassembled WGS sequence"/>
</dbReference>
<evidence type="ECO:0000313" key="3">
    <source>
        <dbReference type="EMBL" id="CRG93943.1"/>
    </source>
</evidence>
<feature type="transmembrane region" description="Helical" evidence="2">
    <location>
        <begin position="12"/>
        <end position="33"/>
    </location>
</feature>
<dbReference type="VEuPathDB" id="PlasmoDB:PGAL8A_00165200"/>
<reference evidence="3" key="1">
    <citation type="submission" date="2015-04" db="EMBL/GenBank/DDBJ databases">
        <authorList>
            <consortium name="Pathogen Informatics"/>
        </authorList>
    </citation>
    <scope>NUCLEOTIDE SEQUENCE [LARGE SCALE GENOMIC DNA]</scope>
    <source>
        <strain evidence="3">8A</strain>
    </source>
</reference>
<dbReference type="OMA" id="MNYIPFY"/>
<comment type="subcellular location">
    <subcellularLocation>
        <location evidence="1">Membrane</location>
        <topology evidence="1">Multi-pass membrane protein</topology>
    </subcellularLocation>
</comment>
<dbReference type="InterPro" id="IPR004345">
    <property type="entry name" value="TB2_DP1_HVA22"/>
</dbReference>
<dbReference type="EMBL" id="CVMV01000019">
    <property type="protein sequence ID" value="CRG93943.1"/>
    <property type="molecule type" value="Genomic_DNA"/>
</dbReference>
<evidence type="ECO:0000256" key="2">
    <source>
        <dbReference type="SAM" id="Phobius"/>
    </source>
</evidence>
<dbReference type="GeneID" id="39730177"/>
<feature type="transmembrane region" description="Helical" evidence="2">
    <location>
        <begin position="81"/>
        <end position="100"/>
    </location>
</feature>
<proteinExistence type="inferred from homology"/>